<dbReference type="GO" id="GO:0003677">
    <property type="term" value="F:DNA binding"/>
    <property type="evidence" value="ECO:0007669"/>
    <property type="project" value="UniProtKB-KW"/>
</dbReference>
<keyword evidence="4" id="KW-1185">Reference proteome</keyword>
<dbReference type="AlphaFoldDB" id="A0A915DRE7"/>
<organism evidence="4 5">
    <name type="scientific">Ditylenchus dipsaci</name>
    <dbReference type="NCBI Taxonomy" id="166011"/>
    <lineage>
        <taxon>Eukaryota</taxon>
        <taxon>Metazoa</taxon>
        <taxon>Ecdysozoa</taxon>
        <taxon>Nematoda</taxon>
        <taxon>Chromadorea</taxon>
        <taxon>Rhabditida</taxon>
        <taxon>Tylenchina</taxon>
        <taxon>Tylenchomorpha</taxon>
        <taxon>Sphaerularioidea</taxon>
        <taxon>Anguinidae</taxon>
        <taxon>Anguininae</taxon>
        <taxon>Ditylenchus</taxon>
    </lineage>
</organism>
<dbReference type="SUPFAM" id="SSF55945">
    <property type="entry name" value="TATA-box binding protein-like"/>
    <property type="match status" value="1"/>
</dbReference>
<evidence type="ECO:0000313" key="4">
    <source>
        <dbReference type="Proteomes" id="UP000887574"/>
    </source>
</evidence>
<protein>
    <submittedName>
        <fullName evidence="5">Uncharacterized protein</fullName>
    </submittedName>
</protein>
<dbReference type="Gene3D" id="3.30.310.10">
    <property type="entry name" value="TATA-Binding Protein"/>
    <property type="match status" value="1"/>
</dbReference>
<evidence type="ECO:0000256" key="2">
    <source>
        <dbReference type="ARBA" id="ARBA00023125"/>
    </source>
</evidence>
<dbReference type="GO" id="GO:0006352">
    <property type="term" value="P:DNA-templated transcription initiation"/>
    <property type="evidence" value="ECO:0007669"/>
    <property type="project" value="InterPro"/>
</dbReference>
<evidence type="ECO:0000313" key="5">
    <source>
        <dbReference type="WBParaSite" id="jg22858"/>
    </source>
</evidence>
<sequence>MKIDLNKMATDRSMCSYEAEIFPGLSYRMINPKVTCCILSVEGGHNWRKDADEINQAYCSLYPKLIAAALYK</sequence>
<comment type="similarity">
    <text evidence="1">Belongs to the TBP family.</text>
</comment>
<reference evidence="5" key="1">
    <citation type="submission" date="2022-11" db="UniProtKB">
        <authorList>
            <consortium name="WormBaseParasite"/>
        </authorList>
    </citation>
    <scope>IDENTIFICATION</scope>
</reference>
<dbReference type="Pfam" id="PF00352">
    <property type="entry name" value="TBP"/>
    <property type="match status" value="1"/>
</dbReference>
<dbReference type="InterPro" id="IPR000814">
    <property type="entry name" value="TBP"/>
</dbReference>
<accession>A0A915DRE7</accession>
<proteinExistence type="inferred from homology"/>
<keyword evidence="3" id="KW-0804">Transcription</keyword>
<evidence type="ECO:0000256" key="3">
    <source>
        <dbReference type="ARBA" id="ARBA00023163"/>
    </source>
</evidence>
<evidence type="ECO:0000256" key="1">
    <source>
        <dbReference type="ARBA" id="ARBA00005560"/>
    </source>
</evidence>
<dbReference type="InterPro" id="IPR012295">
    <property type="entry name" value="TBP_dom_sf"/>
</dbReference>
<keyword evidence="2" id="KW-0238">DNA-binding</keyword>
<name>A0A915DRE7_9BILA</name>
<dbReference type="Proteomes" id="UP000887574">
    <property type="component" value="Unplaced"/>
</dbReference>
<dbReference type="WBParaSite" id="jg22858">
    <property type="protein sequence ID" value="jg22858"/>
    <property type="gene ID" value="jg22858"/>
</dbReference>